<dbReference type="OrthoDB" id="2330102at2"/>
<keyword evidence="1" id="KW-0732">Signal</keyword>
<dbReference type="RefSeq" id="WP_130851684.1">
    <property type="nucleotide sequence ID" value="NZ_UYIG01000101.1"/>
</dbReference>
<evidence type="ECO:0000313" key="3">
    <source>
        <dbReference type="Proteomes" id="UP000289996"/>
    </source>
</evidence>
<gene>
    <name evidence="2" type="ORF">MUDAN_MDHGFNIF_02893</name>
</gene>
<evidence type="ECO:0000256" key="1">
    <source>
        <dbReference type="SAM" id="SignalP"/>
    </source>
</evidence>
<accession>A0A660E207</accession>
<name>A0A660E207_9LACO</name>
<sequence length="132" mass="15223">MMNSLHRFILGTAAITGLVLLMPNTTTTQPVQAATWHHGTPKAIRGDWQRGDSKLTITSKTFTQDRLGWATTRLTKIRYQKVNATTYKLKGTYHNGNLTTKSQHMKFVKKGSQLKFKYSWASRFQYLGWYQH</sequence>
<reference evidence="2 3" key="1">
    <citation type="submission" date="2018-11" db="EMBL/GenBank/DDBJ databases">
        <authorList>
            <person name="Wuyts S."/>
        </authorList>
    </citation>
    <scope>NUCLEOTIDE SEQUENCE [LARGE SCALE GENOMIC DNA]</scope>
    <source>
        <strain evidence="2">Lactobacillus mudanjiangensis AMBF249</strain>
    </source>
</reference>
<proteinExistence type="predicted"/>
<dbReference type="Proteomes" id="UP000289996">
    <property type="component" value="Unassembled WGS sequence"/>
</dbReference>
<feature type="chain" id="PRO_5024946041" evidence="1">
    <location>
        <begin position="34"/>
        <end position="132"/>
    </location>
</feature>
<feature type="signal peptide" evidence="1">
    <location>
        <begin position="1"/>
        <end position="33"/>
    </location>
</feature>
<protein>
    <submittedName>
        <fullName evidence="2">Uncharacterized protein</fullName>
    </submittedName>
</protein>
<dbReference type="AlphaFoldDB" id="A0A660E207"/>
<organism evidence="2 3">
    <name type="scientific">Lactiplantibacillus mudanjiangensis</name>
    <dbReference type="NCBI Taxonomy" id="1296538"/>
    <lineage>
        <taxon>Bacteria</taxon>
        <taxon>Bacillati</taxon>
        <taxon>Bacillota</taxon>
        <taxon>Bacilli</taxon>
        <taxon>Lactobacillales</taxon>
        <taxon>Lactobacillaceae</taxon>
        <taxon>Lactiplantibacillus</taxon>
    </lineage>
</organism>
<keyword evidence="3" id="KW-1185">Reference proteome</keyword>
<dbReference type="EMBL" id="UYIG01000101">
    <property type="protein sequence ID" value="VDG28169.1"/>
    <property type="molecule type" value="Genomic_DNA"/>
</dbReference>
<evidence type="ECO:0000313" key="2">
    <source>
        <dbReference type="EMBL" id="VDG28169.1"/>
    </source>
</evidence>